<gene>
    <name evidence="2" type="ORF">HDID_LOCUS4949</name>
</gene>
<evidence type="ECO:0000256" key="1">
    <source>
        <dbReference type="SAM" id="MobiDB-lite"/>
    </source>
</evidence>
<reference evidence="4" key="1">
    <citation type="submission" date="2017-02" db="UniProtKB">
        <authorList>
            <consortium name="WormBaseParasite"/>
        </authorList>
    </citation>
    <scope>IDENTIFICATION</scope>
</reference>
<dbReference type="GO" id="GO:0000462">
    <property type="term" value="P:maturation of SSU-rRNA from tricistronic rRNA transcript (SSU-rRNA, 5.8S rRNA, LSU-rRNA)"/>
    <property type="evidence" value="ECO:0007669"/>
    <property type="project" value="InterPro"/>
</dbReference>
<dbReference type="InterPro" id="IPR036322">
    <property type="entry name" value="WD40_repeat_dom_sf"/>
</dbReference>
<dbReference type="InterPro" id="IPR046351">
    <property type="entry name" value="UTP4"/>
</dbReference>
<dbReference type="Gene3D" id="2.130.10.10">
    <property type="entry name" value="YVTN repeat-like/Quinoprotein amine dehydrogenase"/>
    <property type="match status" value="2"/>
</dbReference>
<name>A0A0R3SJ36_HYMDI</name>
<evidence type="ECO:0000313" key="3">
    <source>
        <dbReference type="Proteomes" id="UP000274504"/>
    </source>
</evidence>
<dbReference type="EMBL" id="UYSG01002170">
    <property type="protein sequence ID" value="VDL57267.1"/>
    <property type="molecule type" value="Genomic_DNA"/>
</dbReference>
<dbReference type="GO" id="GO:0030686">
    <property type="term" value="C:90S preribosome"/>
    <property type="evidence" value="ECO:0007669"/>
    <property type="project" value="InterPro"/>
</dbReference>
<feature type="region of interest" description="Disordered" evidence="1">
    <location>
        <begin position="569"/>
        <end position="597"/>
    </location>
</feature>
<sequence>MQAPSRIPFEGFPLIDYFPKPITSIARNKKRLIAASQIDGSIDIYDENESFFVIHHIPSWSLTSIEAVCWVDDRLFATGGEGRVFELQLYSIRPKASVLLPGGVPARCLVSGEDILVSGNDGGYINVIDIAHGCLEIKTCLASLEDKILSLALDEKNRKIVAASDAKGKVYIFSLESGSTLSTYLVGDEYAITPTIVWSLLFVGNSLFSGDSKGNVSVWDVDVGVMASTFKTHTVDVLALAASTDQNTVFATGVDPTIRRFDLCITERSMKEPKPIIDFFPTLVAQWQPSGFIKGGRRDINCLLFIGEGESTGLRSYNTDVDYLVAAGNDSRLKLLPCPHTLATLGGKGGLTRKQRRKENALSKLPTPIHLPFWPFSITPNLPLAAHFAEETFGVTEGPSARICLIQHMDHLNLYRLPRKLTKKTKIQPRHVLQLACIQPLRGNYIVTSAISPCGKFLAYSDAVRSRILKIEQSASQKPWHFDAASGEPVVTLSRFGWMSNTQERRIRSISSSVSSDNEAAAGEEAAGEMSTSRFFLDQSSADLFVTSTKGENSLGALSSLDKDFDSQLAGAAPSTRKRKASAMMADGGQSEDQSDEASALPPASLIVFTPSSGSLVTVDPVNQSVVCRRLDTGIECWSLSKHSGKCFPIKIHEIQNEKPNSVPTTDNTPVAPIHILKMAKFAEKHSSLILLVIASLDARVSIYLFKEGENSPPTLLFTCPRAADPIHISHHPRPVDIALRTGKFKVRKGESGDANSDLKSLARIAVFYTSGQLLEWTLPLSLVEGGVKLKGTPKTDPWLEEFWQQNGTAWRRLMPRFCYLNYYYGGKILILGSKNLCLTVDRRKKVAPKDVQWAFRERKNKISDRCLHIFDTVKVLITSDYSPVVHLLTLDLLLVKQRYYQWCGGQIAFLLSQLSRVGAHQLMWVANPTG</sequence>
<dbReference type="WBParaSite" id="HDID_0000495101-mRNA-1">
    <property type="protein sequence ID" value="HDID_0000495101-mRNA-1"/>
    <property type="gene ID" value="HDID_0000495101"/>
</dbReference>
<evidence type="ECO:0000313" key="4">
    <source>
        <dbReference type="WBParaSite" id="HDID_0000495101-mRNA-1"/>
    </source>
</evidence>
<dbReference type="GO" id="GO:0032040">
    <property type="term" value="C:small-subunit processome"/>
    <property type="evidence" value="ECO:0007669"/>
    <property type="project" value="TreeGrafter"/>
</dbReference>
<dbReference type="InterPro" id="IPR015943">
    <property type="entry name" value="WD40/YVTN_repeat-like_dom_sf"/>
</dbReference>
<dbReference type="Proteomes" id="UP000274504">
    <property type="component" value="Unassembled WGS sequence"/>
</dbReference>
<reference evidence="2 3" key="2">
    <citation type="submission" date="2018-11" db="EMBL/GenBank/DDBJ databases">
        <authorList>
            <consortium name="Pathogen Informatics"/>
        </authorList>
    </citation>
    <scope>NUCLEOTIDE SEQUENCE [LARGE SCALE GENOMIC DNA]</scope>
</reference>
<dbReference type="SMART" id="SM00320">
    <property type="entry name" value="WD40"/>
    <property type="match status" value="6"/>
</dbReference>
<dbReference type="SUPFAM" id="SSF50978">
    <property type="entry name" value="WD40 repeat-like"/>
    <property type="match status" value="1"/>
</dbReference>
<dbReference type="PANTHER" id="PTHR44163">
    <property type="entry name" value="U3 SMALL NUCLEOLAR RNA-ASSOCIATED PROTEIN 4 HOMOLOG"/>
    <property type="match status" value="1"/>
</dbReference>
<protein>
    <submittedName>
        <fullName evidence="4">WD_REPEATS_REGION domain-containing protein</fullName>
    </submittedName>
</protein>
<dbReference type="InterPro" id="IPR001680">
    <property type="entry name" value="WD40_rpt"/>
</dbReference>
<dbReference type="PANTHER" id="PTHR44163:SF1">
    <property type="entry name" value="U3 SMALL NUCLEOLAR RNA-ASSOCIATED PROTEIN 4 HOMOLOG"/>
    <property type="match status" value="1"/>
</dbReference>
<dbReference type="GO" id="GO:0034455">
    <property type="term" value="C:t-UTP complex"/>
    <property type="evidence" value="ECO:0007669"/>
    <property type="project" value="TreeGrafter"/>
</dbReference>
<evidence type="ECO:0000313" key="2">
    <source>
        <dbReference type="EMBL" id="VDL57267.1"/>
    </source>
</evidence>
<proteinExistence type="predicted"/>
<dbReference type="STRING" id="6216.A0A0R3SJ36"/>
<dbReference type="AlphaFoldDB" id="A0A0R3SJ36"/>
<dbReference type="GO" id="GO:0003723">
    <property type="term" value="F:RNA binding"/>
    <property type="evidence" value="ECO:0007669"/>
    <property type="project" value="TreeGrafter"/>
</dbReference>
<dbReference type="OrthoDB" id="8883818at2759"/>
<accession>A0A0R3SJ36</accession>
<organism evidence="4">
    <name type="scientific">Hymenolepis diminuta</name>
    <name type="common">Rat tapeworm</name>
    <dbReference type="NCBI Taxonomy" id="6216"/>
    <lineage>
        <taxon>Eukaryota</taxon>
        <taxon>Metazoa</taxon>
        <taxon>Spiralia</taxon>
        <taxon>Lophotrochozoa</taxon>
        <taxon>Platyhelminthes</taxon>
        <taxon>Cestoda</taxon>
        <taxon>Eucestoda</taxon>
        <taxon>Cyclophyllidea</taxon>
        <taxon>Hymenolepididae</taxon>
        <taxon>Hymenolepis</taxon>
    </lineage>
</organism>